<reference evidence="1" key="1">
    <citation type="submission" date="2020-04" db="EMBL/GenBank/DDBJ databases">
        <title>A chromosome-scale assembly and high-density genetic map of the yellow drum (Nibea albiflora) genome.</title>
        <authorList>
            <person name="Xu D."/>
            <person name="Zhang W."/>
            <person name="Chen R."/>
            <person name="Tan P."/>
            <person name="Wang L."/>
            <person name="Song H."/>
            <person name="Tian L."/>
            <person name="Zhu Q."/>
            <person name="Wang B."/>
        </authorList>
    </citation>
    <scope>NUCLEOTIDE SEQUENCE</scope>
    <source>
        <strain evidence="1">ZJHYS-2018</strain>
    </source>
</reference>
<dbReference type="Proteomes" id="UP000805704">
    <property type="component" value="Chromosome 12"/>
</dbReference>
<comment type="caution">
    <text evidence="1">The sequence shown here is derived from an EMBL/GenBank/DDBJ whole genome shotgun (WGS) entry which is preliminary data.</text>
</comment>
<evidence type="ECO:0000313" key="1">
    <source>
        <dbReference type="EMBL" id="KAG8013000.1"/>
    </source>
</evidence>
<evidence type="ECO:0000313" key="2">
    <source>
        <dbReference type="Proteomes" id="UP000805704"/>
    </source>
</evidence>
<sequence length="331" mass="38365">MKQKNQDQTEGRNHAEDSPPSVLIELLKNISVLHFVCLIMEKENHVSMSFWTTWSTEASPHGLLRLHWSSGFMSGHKGSFRSRSLLKMVQWGRTPTANVETWDRTPAQPETTIEGTKKQVKSKSFRFVFRVSEKKDIRDVLVHSCLQAGTPAGAKRGVKRRKERSNERSEERSKERSKERSEEEQREERRGAKRGAKRSKERSEEEQREERRGAKRGVKRSKERSNERSEERSKERSNERSEERSKERSKESLLSVMIDELIRFHEDTEHLNSSPTSAPVDRYVSRNRRRPSSNSNKQKPLMLHVVAGGWIVCEDGAECGKHLAERSSELC</sequence>
<proteinExistence type="predicted"/>
<gene>
    <name evidence="1" type="ORF">GBF38_021124</name>
</gene>
<name>A0ACB7FFF7_NIBAL</name>
<dbReference type="EMBL" id="CM024800">
    <property type="protein sequence ID" value="KAG8013000.1"/>
    <property type="molecule type" value="Genomic_DNA"/>
</dbReference>
<keyword evidence="2" id="KW-1185">Reference proteome</keyword>
<organism evidence="1 2">
    <name type="scientific">Nibea albiflora</name>
    <name type="common">Yellow drum</name>
    <name type="synonym">Corvina albiflora</name>
    <dbReference type="NCBI Taxonomy" id="240163"/>
    <lineage>
        <taxon>Eukaryota</taxon>
        <taxon>Metazoa</taxon>
        <taxon>Chordata</taxon>
        <taxon>Craniata</taxon>
        <taxon>Vertebrata</taxon>
        <taxon>Euteleostomi</taxon>
        <taxon>Actinopterygii</taxon>
        <taxon>Neopterygii</taxon>
        <taxon>Teleostei</taxon>
        <taxon>Neoteleostei</taxon>
        <taxon>Acanthomorphata</taxon>
        <taxon>Eupercaria</taxon>
        <taxon>Sciaenidae</taxon>
        <taxon>Nibea</taxon>
    </lineage>
</organism>
<protein>
    <submittedName>
        <fullName evidence="1">Uncharacterized protein</fullName>
    </submittedName>
</protein>
<accession>A0ACB7FFF7</accession>